<evidence type="ECO:0000313" key="2">
    <source>
        <dbReference type="EMBL" id="APA16225.1"/>
    </source>
</evidence>
<dbReference type="Pfam" id="PF06985">
    <property type="entry name" value="HET"/>
    <property type="match status" value="1"/>
</dbReference>
<organism evidence="2 3">
    <name type="scientific">Sclerotinia sclerotiorum (strain ATCC 18683 / 1980 / Ss-1)</name>
    <name type="common">White mold</name>
    <name type="synonym">Whetzelinia sclerotiorum</name>
    <dbReference type="NCBI Taxonomy" id="665079"/>
    <lineage>
        <taxon>Eukaryota</taxon>
        <taxon>Fungi</taxon>
        <taxon>Dikarya</taxon>
        <taxon>Ascomycota</taxon>
        <taxon>Pezizomycotina</taxon>
        <taxon>Leotiomycetes</taxon>
        <taxon>Helotiales</taxon>
        <taxon>Sclerotiniaceae</taxon>
        <taxon>Sclerotinia</taxon>
    </lineage>
</organism>
<dbReference type="InterPro" id="IPR010730">
    <property type="entry name" value="HET"/>
</dbReference>
<dbReference type="VEuPathDB" id="FungiDB:sscle_16g109950"/>
<dbReference type="AlphaFoldDB" id="A0A1D9QMQ5"/>
<dbReference type="Pfam" id="PF26639">
    <property type="entry name" value="Het-6_barrel"/>
    <property type="match status" value="1"/>
</dbReference>
<sequence length="593" mass="67964">MHLYPGTDHQQLYIRLDVKNLNDANAHGYNCVSYVWGTDIATEAVNTNKGELPITVNLLSCLRHLRHKEETLVLWVDAICINQNDLNEKSDQVALMGEIYSRCSTVYIWLGASLSPYSIICNPFRFIQHFADNKHYSDVFKFLRTESGSISFQADDDFTALWESFLLIAKSPWWTRIWTIQEAFLPGNSALCFGNWRSTFDTLIIARRNRLRHLFNGDQCCKEAPKVLPASIKRTIDLFMGQIAWIERFRQAHLADNNPLSTKGQPQVFPDYNHRPFYEVALTFSYRLCSEPRDKIYSLLPLVKRSVIRSYKPDYTTAIAHSYIQAFKLMLEEMGNDYRCMIGPIFGSGKSGLPSWVPDFAEAIPVGIIEQILRRILLSSLFDPSNGENGYPRYQHPKRCFVTGVQADTVISVSPNLESAYISPQRLKSTLRQWRSLCETALGTSKEDIVRIALSHVMCASMTDDGVPLYGPNRGWRRTKENDLPSQEEWQYFMDGNMWSLPEGYRETMHMASSGRSLYITSRGRIGLCYLKVKSNDEVWILIGSKLPFILRKVSRNDSHLRTYHLVGDCFLEGVMDGEVVQATTKRYSIVII</sequence>
<name>A0A1D9QMQ5_SCLS1</name>
<reference evidence="3" key="1">
    <citation type="journal article" date="2017" name="Genome Biol. Evol.">
        <title>The complete genome sequence of the phytopathogenic fungus Sclerotinia sclerotiorum reveals insights into the genome architecture of broad host range pathogens.</title>
        <authorList>
            <person name="Derbyshire M."/>
            <person name="Denton-Giles M."/>
            <person name="Hegedus D."/>
            <person name="Seifbarghy S."/>
            <person name="Rollins J."/>
            <person name="van Kan J."/>
            <person name="Seidl M.F."/>
            <person name="Faino L."/>
            <person name="Mbengue M."/>
            <person name="Navaud O."/>
            <person name="Raffaele S."/>
            <person name="Hammond-Kosack K."/>
            <person name="Heard S."/>
            <person name="Oliver R."/>
        </authorList>
    </citation>
    <scope>NUCLEOTIDE SEQUENCE [LARGE SCALE GENOMIC DNA]</scope>
    <source>
        <strain evidence="3">ATCC 18683 / 1980 / Ss-1</strain>
    </source>
</reference>
<proteinExistence type="predicted"/>
<dbReference type="EMBL" id="CP017829">
    <property type="protein sequence ID" value="APA16225.1"/>
    <property type="molecule type" value="Genomic_DNA"/>
</dbReference>
<evidence type="ECO:0000313" key="3">
    <source>
        <dbReference type="Proteomes" id="UP000177798"/>
    </source>
</evidence>
<dbReference type="OrthoDB" id="2157530at2759"/>
<dbReference type="Proteomes" id="UP000177798">
    <property type="component" value="Chromosome 16"/>
</dbReference>
<dbReference type="InterPro" id="IPR052895">
    <property type="entry name" value="HetReg/Transcr_Mod"/>
</dbReference>
<accession>A0A1D9QMQ5</accession>
<evidence type="ECO:0000259" key="1">
    <source>
        <dbReference type="Pfam" id="PF06985"/>
    </source>
</evidence>
<gene>
    <name evidence="2" type="ORF">sscle_16g109950</name>
</gene>
<feature type="domain" description="Heterokaryon incompatibility" evidence="1">
    <location>
        <begin position="29"/>
        <end position="182"/>
    </location>
</feature>
<dbReference type="PANTHER" id="PTHR24148">
    <property type="entry name" value="ANKYRIN REPEAT DOMAIN-CONTAINING PROTEIN 39 HOMOLOG-RELATED"/>
    <property type="match status" value="1"/>
</dbReference>
<dbReference type="PANTHER" id="PTHR24148:SF64">
    <property type="entry name" value="HETEROKARYON INCOMPATIBILITY DOMAIN-CONTAINING PROTEIN"/>
    <property type="match status" value="1"/>
</dbReference>
<protein>
    <recommendedName>
        <fullName evidence="1">Heterokaryon incompatibility domain-containing protein</fullName>
    </recommendedName>
</protein>